<keyword evidence="1" id="KW-0812">Transmembrane</keyword>
<dbReference type="RefSeq" id="WP_046996170.1">
    <property type="nucleotide sequence ID" value="NZ_JAIQ01000050.1"/>
</dbReference>
<dbReference type="InterPro" id="IPR032126">
    <property type="entry name" value="LydA_holin"/>
</dbReference>
<organism evidence="2 3">
    <name type="scientific">Aliarcobacter butzleri L348</name>
    <dbReference type="NCBI Taxonomy" id="1447256"/>
    <lineage>
        <taxon>Bacteria</taxon>
        <taxon>Pseudomonadati</taxon>
        <taxon>Campylobacterota</taxon>
        <taxon>Epsilonproteobacteria</taxon>
        <taxon>Campylobacterales</taxon>
        <taxon>Arcobacteraceae</taxon>
        <taxon>Aliarcobacter</taxon>
    </lineage>
</organism>
<gene>
    <name evidence="2" type="ORF">AA20_01890</name>
</gene>
<feature type="transmembrane region" description="Helical" evidence="1">
    <location>
        <begin position="6"/>
        <end position="26"/>
    </location>
</feature>
<evidence type="ECO:0000256" key="1">
    <source>
        <dbReference type="SAM" id="Phobius"/>
    </source>
</evidence>
<evidence type="ECO:0000313" key="2">
    <source>
        <dbReference type="EMBL" id="KLE01889.1"/>
    </source>
</evidence>
<feature type="transmembrane region" description="Helical" evidence="1">
    <location>
        <begin position="38"/>
        <end position="58"/>
    </location>
</feature>
<sequence length="105" mass="11978">MNINDFIFWIYMAVISFFAGILGMLHREEHKSKDNIKGKFFLLFFGGISGILVGYIAGEACFYWTQSARFSLAFSAFTAWIGAAVLLASQKRLLEFIQNYKKDSQ</sequence>
<reference evidence="2 3" key="1">
    <citation type="submission" date="2014-01" db="EMBL/GenBank/DDBJ databases">
        <title>Development of a Comparative Genomic Fingerprinting Assay for High Resolution Genotyping of Arcobacter butzleri.</title>
        <authorList>
            <person name="Webb A.L."/>
            <person name="Inglis G.D."/>
            <person name="Kruczkiewicz P."/>
            <person name="Selinger L.B."/>
            <person name="Taboada E.N."/>
        </authorList>
    </citation>
    <scope>NUCLEOTIDE SEQUENCE [LARGE SCALE GENOMIC DNA]</scope>
    <source>
        <strain evidence="2 3">L348</strain>
    </source>
</reference>
<dbReference type="AlphaFoldDB" id="A0A0G9K5R7"/>
<proteinExistence type="predicted"/>
<evidence type="ECO:0000313" key="3">
    <source>
        <dbReference type="Proteomes" id="UP000035514"/>
    </source>
</evidence>
<accession>A0A0G9K5R7</accession>
<dbReference type="Pfam" id="PF16083">
    <property type="entry name" value="Phage_holin_3_3"/>
    <property type="match status" value="1"/>
</dbReference>
<dbReference type="Proteomes" id="UP000035514">
    <property type="component" value="Unassembled WGS sequence"/>
</dbReference>
<dbReference type="EMBL" id="JAIQ01000050">
    <property type="protein sequence ID" value="KLE01889.1"/>
    <property type="molecule type" value="Genomic_DNA"/>
</dbReference>
<name>A0A0G9K5R7_9BACT</name>
<keyword evidence="1" id="KW-0472">Membrane</keyword>
<protein>
    <submittedName>
        <fullName evidence="2">Uncharacterized protein</fullName>
    </submittedName>
</protein>
<comment type="caution">
    <text evidence="2">The sequence shown here is derived from an EMBL/GenBank/DDBJ whole genome shotgun (WGS) entry which is preliminary data.</text>
</comment>
<feature type="transmembrane region" description="Helical" evidence="1">
    <location>
        <begin position="70"/>
        <end position="88"/>
    </location>
</feature>
<keyword evidence="1" id="KW-1133">Transmembrane helix</keyword>
<dbReference type="PATRIC" id="fig|1447256.3.peg.363"/>